<dbReference type="EMBL" id="KV425980">
    <property type="protein sequence ID" value="KZV94022.1"/>
    <property type="molecule type" value="Genomic_DNA"/>
</dbReference>
<dbReference type="InParanoid" id="A0A165IXL1"/>
<reference evidence="2 3" key="1">
    <citation type="journal article" date="2016" name="Mol. Biol. Evol.">
        <title>Comparative Genomics of Early-Diverging Mushroom-Forming Fungi Provides Insights into the Origins of Lignocellulose Decay Capabilities.</title>
        <authorList>
            <person name="Nagy L.G."/>
            <person name="Riley R."/>
            <person name="Tritt A."/>
            <person name="Adam C."/>
            <person name="Daum C."/>
            <person name="Floudas D."/>
            <person name="Sun H."/>
            <person name="Yadav J.S."/>
            <person name="Pangilinan J."/>
            <person name="Larsson K.H."/>
            <person name="Matsuura K."/>
            <person name="Barry K."/>
            <person name="Labutti K."/>
            <person name="Kuo R."/>
            <person name="Ohm R.A."/>
            <person name="Bhattacharya S.S."/>
            <person name="Shirouzu T."/>
            <person name="Yoshinaga Y."/>
            <person name="Martin F.M."/>
            <person name="Grigoriev I.V."/>
            <person name="Hibbett D.S."/>
        </authorList>
    </citation>
    <scope>NUCLEOTIDE SEQUENCE [LARGE SCALE GENOMIC DNA]</scope>
    <source>
        <strain evidence="2 3">HHB12029</strain>
    </source>
</reference>
<keyword evidence="3" id="KW-1185">Reference proteome</keyword>
<dbReference type="STRING" id="1314781.A0A165IXL1"/>
<evidence type="ECO:0000259" key="1">
    <source>
        <dbReference type="Pfam" id="PF05205"/>
    </source>
</evidence>
<dbReference type="InterPro" id="IPR055264">
    <property type="entry name" value="BOD1/SHG1_dom"/>
</dbReference>
<dbReference type="Pfam" id="PF05205">
    <property type="entry name" value="COMPASS-Shg1"/>
    <property type="match status" value="1"/>
</dbReference>
<evidence type="ECO:0000313" key="2">
    <source>
        <dbReference type="EMBL" id="KZV94022.1"/>
    </source>
</evidence>
<dbReference type="AlphaFoldDB" id="A0A165IXL1"/>
<proteinExistence type="predicted"/>
<organism evidence="2 3">
    <name type="scientific">Exidia glandulosa HHB12029</name>
    <dbReference type="NCBI Taxonomy" id="1314781"/>
    <lineage>
        <taxon>Eukaryota</taxon>
        <taxon>Fungi</taxon>
        <taxon>Dikarya</taxon>
        <taxon>Basidiomycota</taxon>
        <taxon>Agaricomycotina</taxon>
        <taxon>Agaricomycetes</taxon>
        <taxon>Auriculariales</taxon>
        <taxon>Exidiaceae</taxon>
        <taxon>Exidia</taxon>
    </lineage>
</organism>
<protein>
    <recommendedName>
        <fullName evidence="1">BOD1/SHG1 domain-containing protein</fullName>
    </recommendedName>
</protein>
<dbReference type="Proteomes" id="UP000077266">
    <property type="component" value="Unassembled WGS sequence"/>
</dbReference>
<feature type="domain" description="BOD1/SHG1" evidence="1">
    <location>
        <begin position="9"/>
        <end position="104"/>
    </location>
</feature>
<dbReference type="OrthoDB" id="5579731at2759"/>
<name>A0A165IXL1_EXIGL</name>
<gene>
    <name evidence="2" type="ORF">EXIGLDRAFT_835333</name>
</gene>
<sequence>MSRVLTPQQLVEDFKKSGEFDRLRHQVLTNFMNSAENEQLMQRVKEIAKERLDNDKHMAVKSQDELLKQVLQELDRYPVVDRALESFSYLQDETFTQSLSNSLKETLDAAKSSKGASHKLQANC</sequence>
<accession>A0A165IXL1</accession>
<evidence type="ECO:0000313" key="3">
    <source>
        <dbReference type="Proteomes" id="UP000077266"/>
    </source>
</evidence>